<evidence type="ECO:0000313" key="1">
    <source>
        <dbReference type="EMBL" id="MFF5294144.1"/>
    </source>
</evidence>
<dbReference type="Proteomes" id="UP001602245">
    <property type="component" value="Unassembled WGS sequence"/>
</dbReference>
<reference evidence="1 2" key="1">
    <citation type="submission" date="2024-10" db="EMBL/GenBank/DDBJ databases">
        <title>The Natural Products Discovery Center: Release of the First 8490 Sequenced Strains for Exploring Actinobacteria Biosynthetic Diversity.</title>
        <authorList>
            <person name="Kalkreuter E."/>
            <person name="Kautsar S.A."/>
            <person name="Yang D."/>
            <person name="Bader C.D."/>
            <person name="Teijaro C.N."/>
            <person name="Fluegel L."/>
            <person name="Davis C.M."/>
            <person name="Simpson J.R."/>
            <person name="Lauterbach L."/>
            <person name="Steele A.D."/>
            <person name="Gui C."/>
            <person name="Meng S."/>
            <person name="Li G."/>
            <person name="Viehrig K."/>
            <person name="Ye F."/>
            <person name="Su P."/>
            <person name="Kiefer A.F."/>
            <person name="Nichols A."/>
            <person name="Cepeda A.J."/>
            <person name="Yan W."/>
            <person name="Fan B."/>
            <person name="Jiang Y."/>
            <person name="Adhikari A."/>
            <person name="Zheng C.-J."/>
            <person name="Schuster L."/>
            <person name="Cowan T.M."/>
            <person name="Smanski M.J."/>
            <person name="Chevrette M.G."/>
            <person name="De Carvalho L.P.S."/>
            <person name="Shen B."/>
        </authorList>
    </citation>
    <scope>NUCLEOTIDE SEQUENCE [LARGE SCALE GENOMIC DNA]</scope>
    <source>
        <strain evidence="1 2">NPDC000087</strain>
    </source>
</reference>
<dbReference type="RefSeq" id="WP_020512387.1">
    <property type="nucleotide sequence ID" value="NZ_JBIAZU010000006.1"/>
</dbReference>
<evidence type="ECO:0008006" key="3">
    <source>
        <dbReference type="Google" id="ProtNLM"/>
    </source>
</evidence>
<dbReference type="EMBL" id="JBIAZU010000006">
    <property type="protein sequence ID" value="MFF5294144.1"/>
    <property type="molecule type" value="Genomic_DNA"/>
</dbReference>
<proteinExistence type="predicted"/>
<evidence type="ECO:0000313" key="2">
    <source>
        <dbReference type="Proteomes" id="UP001602245"/>
    </source>
</evidence>
<organism evidence="1 2">
    <name type="scientific">Paractinoplanes globisporus</name>
    <dbReference type="NCBI Taxonomy" id="113565"/>
    <lineage>
        <taxon>Bacteria</taxon>
        <taxon>Bacillati</taxon>
        <taxon>Actinomycetota</taxon>
        <taxon>Actinomycetes</taxon>
        <taxon>Micromonosporales</taxon>
        <taxon>Micromonosporaceae</taxon>
        <taxon>Paractinoplanes</taxon>
    </lineage>
</organism>
<comment type="caution">
    <text evidence="1">The sequence shown here is derived from an EMBL/GenBank/DDBJ whole genome shotgun (WGS) entry which is preliminary data.</text>
</comment>
<protein>
    <recommendedName>
        <fullName evidence="3">Secreted protein</fullName>
    </recommendedName>
</protein>
<sequence length="100" mass="10740">MAWLLPLSLPLESDGELFVVEDVDELSDEVDVDVEESVVEELVVESAAWAATPTTTVPATLAATKAPVISDARRSPVSRFICVAPPFVDDTTNRAQRASL</sequence>
<gene>
    <name evidence="1" type="ORF">ACFY35_32315</name>
</gene>
<keyword evidence="2" id="KW-1185">Reference proteome</keyword>
<accession>A0ABW6WLI2</accession>
<name>A0ABW6WLI2_9ACTN</name>